<dbReference type="EMBL" id="JAUEDM010000006">
    <property type="protein sequence ID" value="KAK3315220.1"/>
    <property type="molecule type" value="Genomic_DNA"/>
</dbReference>
<protein>
    <submittedName>
        <fullName evidence="1">Uncharacterized protein</fullName>
    </submittedName>
</protein>
<sequence length="174" mass="18556">MPVSGPILSWSQSFALVCCPDTLLFPLNESWVSAEGLCCSGSANWKRTGLLGGGPGCPLSRNGERTAPLSFEDKSCPSPPHCICEAHIPTGRQRGRKKKYSRHGLSNLALLSTTPWQGNCSVSIDDKVIMSAGAKTLLTNKPLASTLTASTADTEISEGVSTSWIMASWPQFPF</sequence>
<proteinExistence type="predicted"/>
<comment type="caution">
    <text evidence="1">The sequence shown here is derived from an EMBL/GenBank/DDBJ whole genome shotgun (WGS) entry which is preliminary data.</text>
</comment>
<keyword evidence="2" id="KW-1185">Reference proteome</keyword>
<reference evidence="1" key="1">
    <citation type="journal article" date="2023" name="Mol. Phylogenet. Evol.">
        <title>Genome-scale phylogeny and comparative genomics of the fungal order Sordariales.</title>
        <authorList>
            <person name="Hensen N."/>
            <person name="Bonometti L."/>
            <person name="Westerberg I."/>
            <person name="Brannstrom I.O."/>
            <person name="Guillou S."/>
            <person name="Cros-Aarteil S."/>
            <person name="Calhoun S."/>
            <person name="Haridas S."/>
            <person name="Kuo A."/>
            <person name="Mondo S."/>
            <person name="Pangilinan J."/>
            <person name="Riley R."/>
            <person name="LaButti K."/>
            <person name="Andreopoulos B."/>
            <person name="Lipzen A."/>
            <person name="Chen C."/>
            <person name="Yan M."/>
            <person name="Daum C."/>
            <person name="Ng V."/>
            <person name="Clum A."/>
            <person name="Steindorff A."/>
            <person name="Ohm R.A."/>
            <person name="Martin F."/>
            <person name="Silar P."/>
            <person name="Natvig D.O."/>
            <person name="Lalanne C."/>
            <person name="Gautier V."/>
            <person name="Ament-Velasquez S.L."/>
            <person name="Kruys A."/>
            <person name="Hutchinson M.I."/>
            <person name="Powell A.J."/>
            <person name="Barry K."/>
            <person name="Miller A.N."/>
            <person name="Grigoriev I.V."/>
            <person name="Debuchy R."/>
            <person name="Gladieux P."/>
            <person name="Hiltunen Thoren M."/>
            <person name="Johannesson H."/>
        </authorList>
    </citation>
    <scope>NUCLEOTIDE SEQUENCE</scope>
    <source>
        <strain evidence="1">CBS 118394</strain>
    </source>
</reference>
<dbReference type="AlphaFoldDB" id="A0AAE0HYK9"/>
<organism evidence="1 2">
    <name type="scientific">Apodospora peruviana</name>
    <dbReference type="NCBI Taxonomy" id="516989"/>
    <lineage>
        <taxon>Eukaryota</taxon>
        <taxon>Fungi</taxon>
        <taxon>Dikarya</taxon>
        <taxon>Ascomycota</taxon>
        <taxon>Pezizomycotina</taxon>
        <taxon>Sordariomycetes</taxon>
        <taxon>Sordariomycetidae</taxon>
        <taxon>Sordariales</taxon>
        <taxon>Lasiosphaeriaceae</taxon>
        <taxon>Apodospora</taxon>
    </lineage>
</organism>
<accession>A0AAE0HYK9</accession>
<dbReference type="Proteomes" id="UP001283341">
    <property type="component" value="Unassembled WGS sequence"/>
</dbReference>
<evidence type="ECO:0000313" key="1">
    <source>
        <dbReference type="EMBL" id="KAK3315220.1"/>
    </source>
</evidence>
<reference evidence="1" key="2">
    <citation type="submission" date="2023-06" db="EMBL/GenBank/DDBJ databases">
        <authorList>
            <consortium name="Lawrence Berkeley National Laboratory"/>
            <person name="Haridas S."/>
            <person name="Hensen N."/>
            <person name="Bonometti L."/>
            <person name="Westerberg I."/>
            <person name="Brannstrom I.O."/>
            <person name="Guillou S."/>
            <person name="Cros-Aarteil S."/>
            <person name="Calhoun S."/>
            <person name="Kuo A."/>
            <person name="Mondo S."/>
            <person name="Pangilinan J."/>
            <person name="Riley R."/>
            <person name="Labutti K."/>
            <person name="Andreopoulos B."/>
            <person name="Lipzen A."/>
            <person name="Chen C."/>
            <person name="Yanf M."/>
            <person name="Daum C."/>
            <person name="Ng V."/>
            <person name="Clum A."/>
            <person name="Steindorff A."/>
            <person name="Ohm R."/>
            <person name="Martin F."/>
            <person name="Silar P."/>
            <person name="Natvig D."/>
            <person name="Lalanne C."/>
            <person name="Gautier V."/>
            <person name="Ament-Velasquez S.L."/>
            <person name="Kruys A."/>
            <person name="Hutchinson M.I."/>
            <person name="Powell A.J."/>
            <person name="Barry K."/>
            <person name="Miller A.N."/>
            <person name="Grigoriev I.V."/>
            <person name="Debuchy R."/>
            <person name="Gladieux P."/>
            <person name="Thoren M.H."/>
            <person name="Johannesson H."/>
        </authorList>
    </citation>
    <scope>NUCLEOTIDE SEQUENCE</scope>
    <source>
        <strain evidence="1">CBS 118394</strain>
    </source>
</reference>
<gene>
    <name evidence="1" type="ORF">B0H66DRAFT_337096</name>
</gene>
<name>A0AAE0HYK9_9PEZI</name>
<evidence type="ECO:0000313" key="2">
    <source>
        <dbReference type="Proteomes" id="UP001283341"/>
    </source>
</evidence>